<dbReference type="OrthoDB" id="1388414at2759"/>
<organism evidence="11 12">
    <name type="scientific">Spinacia oleracea</name>
    <name type="common">Spinach</name>
    <dbReference type="NCBI Taxonomy" id="3562"/>
    <lineage>
        <taxon>Eukaryota</taxon>
        <taxon>Viridiplantae</taxon>
        <taxon>Streptophyta</taxon>
        <taxon>Embryophyta</taxon>
        <taxon>Tracheophyta</taxon>
        <taxon>Spermatophyta</taxon>
        <taxon>Magnoliopsida</taxon>
        <taxon>eudicotyledons</taxon>
        <taxon>Gunneridae</taxon>
        <taxon>Pentapetalae</taxon>
        <taxon>Caryophyllales</taxon>
        <taxon>Chenopodiaceae</taxon>
        <taxon>Chenopodioideae</taxon>
        <taxon>Anserineae</taxon>
        <taxon>Spinacia</taxon>
    </lineage>
</organism>
<evidence type="ECO:0000256" key="7">
    <source>
        <dbReference type="ARBA" id="ARBA00023265"/>
    </source>
</evidence>
<name>A0A9R0ISS9_SPIOL</name>
<evidence type="ECO:0000313" key="11">
    <source>
        <dbReference type="Proteomes" id="UP000813463"/>
    </source>
</evidence>
<dbReference type="InterPro" id="IPR004326">
    <property type="entry name" value="Mlo"/>
</dbReference>
<sequence>MAEDRSLTETPTWAVATIISLMVIVVFSFTKSVEFFGRWLDKTKRKTLVAALNKIKEELVVFGVLSLLMGHFTIFVAKICIKSSVFSTRYYPCIPETTSAKSLEVVQHMIISNYSKYAPLEHQDFAVFHARKYCDEGYESLASYESLEQLHRLLFVLGVIHVTYSSMAIALAVIKIYSWRAWEDEAKAMASQASQDNTKIKRLCSFVVNRAYHPWSQHKVYVWLLCFSRQFWSSINKSDYGALRFGFVTTHQLPLSYDFFNYMVRSMDEEFRDIVGISLPLWVYAIVCIFLDFHGTDVYFWLSFLPAIIIIIIGTKLHHIVVKLAVEIVDSQSYLNTQEFKLRDELFWFRSPRLLLRFIQFITFQNAFEMAMFLWSLWEIKGTSCFMDNPTFIVTRLTFGIISQVWCSFITFPLYVLITQMGSRFKSAVISEGVRRSLHGWKSRVKARQNSYKSNNNVRLSSASSMPLIHNMERYDDSGSNRSNTNISSTSSGRRIWRNEGSRRFSLVDFGDKTWADFDSDTDTGSDNSYNEEDDNHTQDVPYARLP</sequence>
<dbReference type="GeneID" id="110794249"/>
<comment type="domain">
    <text evidence="8">The C-terminus contains a calmodulin-binding domain, which binds calmodulin in a calcium-dependent fashion.</text>
</comment>
<evidence type="ECO:0000256" key="5">
    <source>
        <dbReference type="ARBA" id="ARBA00022989"/>
    </source>
</evidence>
<keyword evidence="3 8" id="KW-0812">Transmembrane</keyword>
<keyword evidence="4 8" id="KW-0611">Plant defense</keyword>
<accession>A0A9R0ISS9</accession>
<dbReference type="PANTHER" id="PTHR31942:SF62">
    <property type="entry name" value="MLO-LIKE PROTEIN"/>
    <property type="match status" value="1"/>
</dbReference>
<reference evidence="11" key="1">
    <citation type="journal article" date="2021" name="Nat. Commun.">
        <title>Genomic analyses provide insights into spinach domestication and the genetic basis of agronomic traits.</title>
        <authorList>
            <person name="Cai X."/>
            <person name="Sun X."/>
            <person name="Xu C."/>
            <person name="Sun H."/>
            <person name="Wang X."/>
            <person name="Ge C."/>
            <person name="Zhang Z."/>
            <person name="Wang Q."/>
            <person name="Fei Z."/>
            <person name="Jiao C."/>
            <person name="Wang Q."/>
        </authorList>
    </citation>
    <scope>NUCLEOTIDE SEQUENCE [LARGE SCALE GENOMIC DNA]</scope>
    <source>
        <strain evidence="11">cv. Varoflay</strain>
    </source>
</reference>
<dbReference type="RefSeq" id="XP_021854893.1">
    <property type="nucleotide sequence ID" value="XM_021999201.2"/>
</dbReference>
<dbReference type="PANTHER" id="PTHR31942">
    <property type="entry name" value="MLO-LIKE PROTEIN 1"/>
    <property type="match status" value="1"/>
</dbReference>
<dbReference type="GO" id="GO:0005516">
    <property type="term" value="F:calmodulin binding"/>
    <property type="evidence" value="ECO:0007669"/>
    <property type="project" value="UniProtKB-KW"/>
</dbReference>
<feature type="compositionally biased region" description="Acidic residues" evidence="9">
    <location>
        <begin position="521"/>
        <end position="535"/>
    </location>
</feature>
<feature type="transmembrane region" description="Helical" evidence="10">
    <location>
        <begin position="12"/>
        <end position="37"/>
    </location>
</feature>
<dbReference type="KEGG" id="soe:110794249"/>
<keyword evidence="8" id="KW-0112">Calmodulin-binding</keyword>
<keyword evidence="11" id="KW-1185">Reference proteome</keyword>
<keyword evidence="7 8" id="KW-0568">Pathogenesis-related protein</keyword>
<dbReference type="GO" id="GO:0016020">
    <property type="term" value="C:membrane"/>
    <property type="evidence" value="ECO:0007669"/>
    <property type="project" value="UniProtKB-SubCell"/>
</dbReference>
<feature type="compositionally biased region" description="Low complexity" evidence="9">
    <location>
        <begin position="480"/>
        <end position="493"/>
    </location>
</feature>
<dbReference type="AlphaFoldDB" id="A0A9R0ISS9"/>
<feature type="transmembrane region" description="Helical" evidence="10">
    <location>
        <begin position="354"/>
        <end position="377"/>
    </location>
</feature>
<evidence type="ECO:0000256" key="3">
    <source>
        <dbReference type="ARBA" id="ARBA00022692"/>
    </source>
</evidence>
<dbReference type="Proteomes" id="UP000813463">
    <property type="component" value="Chromosome 5"/>
</dbReference>
<feature type="transmembrane region" description="Helical" evidence="10">
    <location>
        <begin position="397"/>
        <end position="418"/>
    </location>
</feature>
<evidence type="ECO:0000256" key="9">
    <source>
        <dbReference type="SAM" id="MobiDB-lite"/>
    </source>
</evidence>
<dbReference type="GO" id="GO:0006952">
    <property type="term" value="P:defense response"/>
    <property type="evidence" value="ECO:0007669"/>
    <property type="project" value="UniProtKB-KW"/>
</dbReference>
<comment type="subcellular location">
    <subcellularLocation>
        <location evidence="1 8">Membrane</location>
        <topology evidence="1 8">Multi-pass membrane protein</topology>
    </subcellularLocation>
</comment>
<feature type="region of interest" description="Disordered" evidence="9">
    <location>
        <begin position="473"/>
        <end position="493"/>
    </location>
</feature>
<gene>
    <name evidence="12" type="primary">LOC110794249</name>
    <name evidence="8" type="synonym">MLO</name>
</gene>
<evidence type="ECO:0000256" key="10">
    <source>
        <dbReference type="SAM" id="Phobius"/>
    </source>
</evidence>
<comment type="function">
    <text evidence="8">May be involved in modulation of pathogen defense and leaf cell death.</text>
</comment>
<evidence type="ECO:0000313" key="12">
    <source>
        <dbReference type="RefSeq" id="XP_021854893.1"/>
    </source>
</evidence>
<protein>
    <recommendedName>
        <fullName evidence="8">MLO-like protein</fullName>
    </recommendedName>
</protein>
<evidence type="ECO:0000256" key="4">
    <source>
        <dbReference type="ARBA" id="ARBA00022821"/>
    </source>
</evidence>
<keyword evidence="5 8" id="KW-1133">Transmembrane helix</keyword>
<feature type="transmembrane region" description="Helical" evidence="10">
    <location>
        <begin position="153"/>
        <end position="174"/>
    </location>
</feature>
<evidence type="ECO:0000256" key="2">
    <source>
        <dbReference type="ARBA" id="ARBA00006574"/>
    </source>
</evidence>
<evidence type="ECO:0000256" key="6">
    <source>
        <dbReference type="ARBA" id="ARBA00023136"/>
    </source>
</evidence>
<feature type="transmembrane region" description="Helical" evidence="10">
    <location>
        <begin position="58"/>
        <end position="77"/>
    </location>
</feature>
<keyword evidence="6 8" id="KW-0472">Membrane</keyword>
<feature type="transmembrane region" description="Helical" evidence="10">
    <location>
        <begin position="299"/>
        <end position="317"/>
    </location>
</feature>
<dbReference type="Pfam" id="PF03094">
    <property type="entry name" value="Mlo"/>
    <property type="match status" value="1"/>
</dbReference>
<feature type="region of interest" description="Disordered" evidence="9">
    <location>
        <begin position="521"/>
        <end position="547"/>
    </location>
</feature>
<comment type="similarity">
    <text evidence="2 8">Belongs to the MLO family.</text>
</comment>
<feature type="transmembrane region" description="Helical" evidence="10">
    <location>
        <begin position="274"/>
        <end position="293"/>
    </location>
</feature>
<evidence type="ECO:0000256" key="1">
    <source>
        <dbReference type="ARBA" id="ARBA00004141"/>
    </source>
</evidence>
<reference evidence="12" key="2">
    <citation type="submission" date="2025-08" db="UniProtKB">
        <authorList>
            <consortium name="RefSeq"/>
        </authorList>
    </citation>
    <scope>IDENTIFICATION</scope>
    <source>
        <tissue evidence="12">Leaf</tissue>
    </source>
</reference>
<evidence type="ECO:0000256" key="8">
    <source>
        <dbReference type="RuleBase" id="RU280816"/>
    </source>
</evidence>
<proteinExistence type="inferred from homology"/>